<dbReference type="Pfam" id="PF03956">
    <property type="entry name" value="Lys_export"/>
    <property type="match status" value="2"/>
</dbReference>
<proteinExistence type="predicted"/>
<dbReference type="STRING" id="644966.Tmar_1976"/>
<feature type="region of interest" description="Disordered" evidence="1">
    <location>
        <begin position="97"/>
        <end position="139"/>
    </location>
</feature>
<feature type="transmembrane region" description="Helical" evidence="2">
    <location>
        <begin position="224"/>
        <end position="245"/>
    </location>
</feature>
<keyword evidence="2" id="KW-0472">Membrane</keyword>
<keyword evidence="4" id="KW-1185">Reference proteome</keyword>
<dbReference type="OrthoDB" id="371078at2"/>
<feature type="transmembrane region" description="Helical" evidence="2">
    <location>
        <begin position="61"/>
        <end position="86"/>
    </location>
</feature>
<dbReference type="KEGG" id="tmr:Tmar_1976"/>
<feature type="transmembrane region" description="Helical" evidence="2">
    <location>
        <begin position="310"/>
        <end position="334"/>
    </location>
</feature>
<evidence type="ECO:0000313" key="3">
    <source>
        <dbReference type="EMBL" id="ADU52059.1"/>
    </source>
</evidence>
<feature type="transmembrane region" description="Helical" evidence="2">
    <location>
        <begin position="181"/>
        <end position="204"/>
    </location>
</feature>
<accession>E6SJ35</accession>
<feature type="transmembrane region" description="Helical" evidence="2">
    <location>
        <begin position="147"/>
        <end position="169"/>
    </location>
</feature>
<gene>
    <name evidence="3" type="ordered locus">Tmar_1976</name>
</gene>
<reference evidence="4" key="2">
    <citation type="journal article" date="2010" name="Stand. Genomic Sci.">
        <title>Complete genome sequence of Thermaerobacter marianensis type strain (7p75aT).</title>
        <authorList>
            <person name="Han C."/>
            <person name="Gu W."/>
            <person name="Zhang X."/>
            <person name="Lapidus A."/>
            <person name="Nolan M."/>
            <person name="Copeland A."/>
            <person name="Lucas S."/>
            <person name="Glavina Del Rio T."/>
            <person name="Tice H."/>
            <person name="Cheng J."/>
            <person name="Tapia R."/>
            <person name="Goodwin L."/>
            <person name="Pitluck S."/>
            <person name="Pagani I."/>
            <person name="Ivanova N."/>
            <person name="Mavromatis K."/>
            <person name="Mikhailova N."/>
            <person name="Pati A."/>
            <person name="Chen A."/>
            <person name="Palaniappan K."/>
            <person name="Land M."/>
            <person name="Hauser L."/>
            <person name="Chang Y."/>
            <person name="Jeffries C."/>
            <person name="Schneider S."/>
            <person name="Rohde M."/>
            <person name="Goker M."/>
            <person name="Pukall R."/>
            <person name="Woyke T."/>
            <person name="Bristow J."/>
            <person name="Eisen J."/>
            <person name="Markowitz V."/>
            <person name="Hugenholtz P."/>
            <person name="Kyrpides N."/>
            <person name="Klenk H."/>
            <person name="Detter J."/>
        </authorList>
    </citation>
    <scope>NUCLEOTIDE SEQUENCE [LARGE SCALE GENOMIC DNA]</scope>
    <source>
        <strain evidence="4">ATCC 700841 / DSM 12885 / JCM 10246 / 7p75a</strain>
    </source>
</reference>
<protein>
    <recommendedName>
        <fullName evidence="5">Lysine exporter LysO family protein</fullName>
    </recommendedName>
</protein>
<dbReference type="RefSeq" id="WP_013496359.1">
    <property type="nucleotide sequence ID" value="NC_014831.1"/>
</dbReference>
<dbReference type="GO" id="GO:0015661">
    <property type="term" value="F:L-lysine efflux transmembrane transporter activity"/>
    <property type="evidence" value="ECO:0007669"/>
    <property type="project" value="InterPro"/>
</dbReference>
<feature type="transmembrane region" description="Helical" evidence="2">
    <location>
        <begin position="252"/>
        <end position="276"/>
    </location>
</feature>
<dbReference type="HOGENOM" id="CLU_045681_0_0_9"/>
<evidence type="ECO:0000256" key="1">
    <source>
        <dbReference type="SAM" id="MobiDB-lite"/>
    </source>
</evidence>
<evidence type="ECO:0000313" key="4">
    <source>
        <dbReference type="Proteomes" id="UP000008915"/>
    </source>
</evidence>
<organism evidence="3 4">
    <name type="scientific">Thermaerobacter marianensis (strain ATCC 700841 / DSM 12885 / JCM 10246 / 7p75a)</name>
    <dbReference type="NCBI Taxonomy" id="644966"/>
    <lineage>
        <taxon>Bacteria</taxon>
        <taxon>Bacillati</taxon>
        <taxon>Bacillota</taxon>
        <taxon>Clostridia</taxon>
        <taxon>Eubacteriales</taxon>
        <taxon>Clostridiales Family XVII. Incertae Sedis</taxon>
        <taxon>Thermaerobacter</taxon>
    </lineage>
</organism>
<evidence type="ECO:0000256" key="2">
    <source>
        <dbReference type="SAM" id="Phobius"/>
    </source>
</evidence>
<name>E6SJ35_THEM7</name>
<dbReference type="InterPro" id="IPR005642">
    <property type="entry name" value="LysO"/>
</dbReference>
<evidence type="ECO:0008006" key="5">
    <source>
        <dbReference type="Google" id="ProtNLM"/>
    </source>
</evidence>
<feature type="transmembrane region" description="Helical" evidence="2">
    <location>
        <begin position="340"/>
        <end position="360"/>
    </location>
</feature>
<dbReference type="AlphaFoldDB" id="E6SJ35"/>
<dbReference type="GO" id="GO:0005886">
    <property type="term" value="C:plasma membrane"/>
    <property type="evidence" value="ECO:0007669"/>
    <property type="project" value="TreeGrafter"/>
</dbReference>
<sequence length="363" mass="36719">MTAVLVALAAGMAVGLAGLDRRIPPAWWDAASRWTLRVLLVCMGLRLGLDPQVGAGLVQLGGRAAAFAVATAGGSLLAGLLGAALLGSTRGRATVRDAARQQPARACPRGNHSTSAGENDRHPALEGAPAVEGAPPHDGHAGEALRLSAAAVVAVAGGWLAGILFLHATGAGWQGRAPVPAAAAAAQLATTGSGYALVLLMALYGREFGCRWPDTRASLRRIRGQALVLPVVGGLGSLAGGWVAGRLAGEPTALALAVAAAFGWYSMAGVLVVQLWDPAAGALAFLANVLRELLTVVAVPFLVKVARHRAWLAVLPGGATTMDTTLPVIAAAAGDAGTTALAFVHGLVLTLLAPTLITWFSRF</sequence>
<keyword evidence="2" id="KW-0812">Transmembrane</keyword>
<keyword evidence="2" id="KW-1133">Transmembrane helix</keyword>
<feature type="compositionally biased region" description="Low complexity" evidence="1">
    <location>
        <begin position="100"/>
        <end position="109"/>
    </location>
</feature>
<dbReference type="PANTHER" id="PTHR35804:SF1">
    <property type="entry name" value="LYSINE EXPORTER LYSO"/>
    <property type="match status" value="1"/>
</dbReference>
<dbReference type="Proteomes" id="UP000008915">
    <property type="component" value="Chromosome"/>
</dbReference>
<reference evidence="3 4" key="1">
    <citation type="journal article" date="2010" name="Stand. Genomic Sci.">
        <title>Complete genome sequence of Thermaerobacter marianensis type strain (7p75a).</title>
        <authorList>
            <person name="Han C."/>
            <person name="Gu W."/>
            <person name="Zhang X."/>
            <person name="Lapidus A."/>
            <person name="Nolan M."/>
            <person name="Copeland A."/>
            <person name="Lucas S."/>
            <person name="Del Rio T.G."/>
            <person name="Tice H."/>
            <person name="Cheng J.F."/>
            <person name="Tapia R."/>
            <person name="Goodwin L."/>
            <person name="Pitluck S."/>
            <person name="Pagani I."/>
            <person name="Ivanova N."/>
            <person name="Mavromatis K."/>
            <person name="Mikhailova N."/>
            <person name="Pati A."/>
            <person name="Chen A."/>
            <person name="Palaniappan K."/>
            <person name="Land M."/>
            <person name="Hauser L."/>
            <person name="Chang Y.J."/>
            <person name="Jeffries C.D."/>
            <person name="Schneider S."/>
            <person name="Rohde M."/>
            <person name="Goker M."/>
            <person name="Pukall R."/>
            <person name="Woyke T."/>
            <person name="Bristow J."/>
            <person name="Eisen J.A."/>
            <person name="Markowitz V."/>
            <person name="Hugenholtz P."/>
            <person name="Kyrpides N.C."/>
            <person name="Klenk H.P."/>
            <person name="Detter J.C."/>
        </authorList>
    </citation>
    <scope>NUCLEOTIDE SEQUENCE [LARGE SCALE GENOMIC DNA]</scope>
    <source>
        <strain evidence="4">ATCC 700841 / DSM 12885 / JCM 10246 / 7p75a</strain>
    </source>
</reference>
<dbReference type="EMBL" id="CP002344">
    <property type="protein sequence ID" value="ADU52059.1"/>
    <property type="molecule type" value="Genomic_DNA"/>
</dbReference>
<dbReference type="eggNOG" id="COG2431">
    <property type="taxonomic scope" value="Bacteria"/>
</dbReference>
<dbReference type="PANTHER" id="PTHR35804">
    <property type="entry name" value="LYSINE EXPORTER LYSO"/>
    <property type="match status" value="1"/>
</dbReference>